<proteinExistence type="predicted"/>
<accession>A0A0H5R804</accession>
<organism evidence="1">
    <name type="scientific">Spongospora subterranea</name>
    <dbReference type="NCBI Taxonomy" id="70186"/>
    <lineage>
        <taxon>Eukaryota</taxon>
        <taxon>Sar</taxon>
        <taxon>Rhizaria</taxon>
        <taxon>Endomyxa</taxon>
        <taxon>Phytomyxea</taxon>
        <taxon>Plasmodiophorida</taxon>
        <taxon>Plasmodiophoridae</taxon>
        <taxon>Spongospora</taxon>
    </lineage>
</organism>
<name>A0A0H5R804_9EUKA</name>
<reference evidence="1" key="1">
    <citation type="submission" date="2015-04" db="EMBL/GenBank/DDBJ databases">
        <title>The genome sequence of the plant pathogenic Rhizarian Plasmodiophora brassicae reveals insights in its biotrophic life cycle and the origin of chitin synthesis.</title>
        <authorList>
            <person name="Schwelm A."/>
            <person name="Fogelqvist J."/>
            <person name="Knaust A."/>
            <person name="Julke S."/>
            <person name="Lilja T."/>
            <person name="Dhandapani V."/>
            <person name="Bonilla-Rosso G."/>
            <person name="Karlsson M."/>
            <person name="Shevchenko A."/>
            <person name="Choi S.R."/>
            <person name="Kim H.G."/>
            <person name="Park J.Y."/>
            <person name="Lim Y.P."/>
            <person name="Ludwig-Muller J."/>
            <person name="Dixelius C."/>
        </authorList>
    </citation>
    <scope>NUCLEOTIDE SEQUENCE</scope>
    <source>
        <tissue evidence="1">Potato root galls</tissue>
    </source>
</reference>
<dbReference type="EMBL" id="HACM01003982">
    <property type="protein sequence ID" value="CRZ04424.1"/>
    <property type="molecule type" value="Transcribed_RNA"/>
</dbReference>
<sequence>KNHIQVVAGQVGAVLAIVKVVGRCAFISAQAFCRRFRQRCGTHAQISTVFDRRIVTGAPPLSQLTSFRQQQCAKTRNTRQARHDNVCHRDSNRVSIDGNWGASRDFRMKSFSWTSGRDGTTAAHVPSIKLQA</sequence>
<dbReference type="AlphaFoldDB" id="A0A0H5R804"/>
<protein>
    <submittedName>
        <fullName evidence="1">Uncharacterized protein</fullName>
    </submittedName>
</protein>
<evidence type="ECO:0000313" key="1">
    <source>
        <dbReference type="EMBL" id="CRZ04424.1"/>
    </source>
</evidence>
<feature type="non-terminal residue" evidence="1">
    <location>
        <position position="1"/>
    </location>
</feature>